<organism evidence="1 2">
    <name type="scientific">Lasius niger</name>
    <name type="common">Black garden ant</name>
    <dbReference type="NCBI Taxonomy" id="67767"/>
    <lineage>
        <taxon>Eukaryota</taxon>
        <taxon>Metazoa</taxon>
        <taxon>Ecdysozoa</taxon>
        <taxon>Arthropoda</taxon>
        <taxon>Hexapoda</taxon>
        <taxon>Insecta</taxon>
        <taxon>Pterygota</taxon>
        <taxon>Neoptera</taxon>
        <taxon>Endopterygota</taxon>
        <taxon>Hymenoptera</taxon>
        <taxon>Apocrita</taxon>
        <taxon>Aculeata</taxon>
        <taxon>Formicoidea</taxon>
        <taxon>Formicidae</taxon>
        <taxon>Formicinae</taxon>
        <taxon>Lasius</taxon>
        <taxon>Lasius</taxon>
    </lineage>
</organism>
<dbReference type="PaxDb" id="67767-A0A0J7N0B6"/>
<dbReference type="EMBL" id="LBMM01012640">
    <property type="protein sequence ID" value="KMQ86085.1"/>
    <property type="molecule type" value="Genomic_DNA"/>
</dbReference>
<reference evidence="1 2" key="1">
    <citation type="submission" date="2015-04" db="EMBL/GenBank/DDBJ databases">
        <title>Lasius niger genome sequencing.</title>
        <authorList>
            <person name="Konorov E.A."/>
            <person name="Nikitin M.A."/>
            <person name="Kirill M.V."/>
            <person name="Chang P."/>
        </authorList>
    </citation>
    <scope>NUCLEOTIDE SEQUENCE [LARGE SCALE GENOMIC DNA]</scope>
    <source>
        <tissue evidence="1">Whole</tissue>
    </source>
</reference>
<accession>A0A0J7N0B6</accession>
<dbReference type="OrthoDB" id="7701306at2759"/>
<evidence type="ECO:0000313" key="2">
    <source>
        <dbReference type="Proteomes" id="UP000036403"/>
    </source>
</evidence>
<proteinExistence type="predicted"/>
<comment type="caution">
    <text evidence="1">The sequence shown here is derived from an EMBL/GenBank/DDBJ whole genome shotgun (WGS) entry which is preliminary data.</text>
</comment>
<evidence type="ECO:0000313" key="1">
    <source>
        <dbReference type="EMBL" id="KMQ86085.1"/>
    </source>
</evidence>
<dbReference type="Proteomes" id="UP000036403">
    <property type="component" value="Unassembled WGS sequence"/>
</dbReference>
<dbReference type="AlphaFoldDB" id="A0A0J7N0B6"/>
<name>A0A0J7N0B6_LASNI</name>
<keyword evidence="2" id="KW-1185">Reference proteome</keyword>
<gene>
    <name evidence="1" type="ORF">RF55_15044</name>
</gene>
<sequence length="80" mass="10122">MLLVVMEEEDRDEVLEKRGEIGRRWRMNVDEDLMREERKMKWRIKERARLERNKGKWVEFDSRGLWIEGREWKWDEEAEI</sequence>
<protein>
    <submittedName>
        <fullName evidence="1">Uncharacterized protein</fullName>
    </submittedName>
</protein>